<reference evidence="3" key="1">
    <citation type="submission" date="2021-03" db="EMBL/GenBank/DDBJ databases">
        <authorList>
            <person name="Kanchanasin P."/>
            <person name="Saeng-In P."/>
            <person name="Phongsopitanun W."/>
            <person name="Yuki M."/>
            <person name="Kudo T."/>
            <person name="Ohkuma M."/>
            <person name="Tanasupawat S."/>
        </authorList>
    </citation>
    <scope>NUCLEOTIDE SEQUENCE</scope>
    <source>
        <strain evidence="3">GKU 128</strain>
    </source>
</reference>
<keyword evidence="3" id="KW-0547">Nucleotide-binding</keyword>
<sequence length="135" mass="14344">MCRYDKPAYEWWRSFAGVPEEVGEARAFVGTLFSREAACDDAVWIAGELATNAIQHTRSGRPGGKFTVQAAQGDAALFVAVYDEGGDGEPLFGTAEPDEWSVDGRGLFGVEAIAVRCGTCPTSNGGRVVWAALPV</sequence>
<keyword evidence="1" id="KW-0418">Kinase</keyword>
<dbReference type="Gene3D" id="3.30.565.10">
    <property type="entry name" value="Histidine kinase-like ATPase, C-terminal domain"/>
    <property type="match status" value="1"/>
</dbReference>
<dbReference type="InterPro" id="IPR050267">
    <property type="entry name" value="Anti-sigma-factor_SerPK"/>
</dbReference>
<gene>
    <name evidence="3" type="ORF">J4573_48640</name>
</gene>
<evidence type="ECO:0000256" key="1">
    <source>
        <dbReference type="ARBA" id="ARBA00022527"/>
    </source>
</evidence>
<dbReference type="GO" id="GO:0005524">
    <property type="term" value="F:ATP binding"/>
    <property type="evidence" value="ECO:0007669"/>
    <property type="project" value="UniProtKB-KW"/>
</dbReference>
<dbReference type="GO" id="GO:0004674">
    <property type="term" value="F:protein serine/threonine kinase activity"/>
    <property type="evidence" value="ECO:0007669"/>
    <property type="project" value="UniProtKB-KW"/>
</dbReference>
<keyword evidence="4" id="KW-1185">Reference proteome</keyword>
<accession>A0A939PMI4</accession>
<dbReference type="AlphaFoldDB" id="A0A939PMI4"/>
<dbReference type="PANTHER" id="PTHR35526:SF3">
    <property type="entry name" value="ANTI-SIGMA-F FACTOR RSBW"/>
    <property type="match status" value="1"/>
</dbReference>
<keyword evidence="3" id="KW-0067">ATP-binding</keyword>
<dbReference type="CDD" id="cd16936">
    <property type="entry name" value="HATPase_RsbW-like"/>
    <property type="match status" value="1"/>
</dbReference>
<dbReference type="SUPFAM" id="SSF55874">
    <property type="entry name" value="ATPase domain of HSP90 chaperone/DNA topoisomerase II/histidine kinase"/>
    <property type="match status" value="1"/>
</dbReference>
<keyword evidence="1" id="KW-0723">Serine/threonine-protein kinase</keyword>
<dbReference type="RefSeq" id="WP_208263259.1">
    <property type="nucleotide sequence ID" value="NZ_JAGEOJ010000031.1"/>
</dbReference>
<comment type="caution">
    <text evidence="3">The sequence shown here is derived from an EMBL/GenBank/DDBJ whole genome shotgun (WGS) entry which is preliminary data.</text>
</comment>
<dbReference type="Pfam" id="PF13581">
    <property type="entry name" value="HATPase_c_2"/>
    <property type="match status" value="1"/>
</dbReference>
<dbReference type="PANTHER" id="PTHR35526">
    <property type="entry name" value="ANTI-SIGMA-F FACTOR RSBW-RELATED"/>
    <property type="match status" value="1"/>
</dbReference>
<organism evidence="3 4">
    <name type="scientific">Actinomadura barringtoniae</name>
    <dbReference type="NCBI Taxonomy" id="1427535"/>
    <lineage>
        <taxon>Bacteria</taxon>
        <taxon>Bacillati</taxon>
        <taxon>Actinomycetota</taxon>
        <taxon>Actinomycetes</taxon>
        <taxon>Streptosporangiales</taxon>
        <taxon>Thermomonosporaceae</taxon>
        <taxon>Actinomadura</taxon>
    </lineage>
</organism>
<dbReference type="InterPro" id="IPR036890">
    <property type="entry name" value="HATPase_C_sf"/>
</dbReference>
<evidence type="ECO:0000313" key="4">
    <source>
        <dbReference type="Proteomes" id="UP000669179"/>
    </source>
</evidence>
<evidence type="ECO:0000313" key="3">
    <source>
        <dbReference type="EMBL" id="MBO2455030.1"/>
    </source>
</evidence>
<protein>
    <submittedName>
        <fullName evidence="3">ATP-binding protein</fullName>
    </submittedName>
</protein>
<proteinExistence type="predicted"/>
<dbReference type="EMBL" id="JAGEOJ010000031">
    <property type="protein sequence ID" value="MBO2455030.1"/>
    <property type="molecule type" value="Genomic_DNA"/>
</dbReference>
<keyword evidence="1" id="KW-0808">Transferase</keyword>
<feature type="domain" description="Histidine kinase/HSP90-like ATPase" evidence="2">
    <location>
        <begin position="19"/>
        <end position="131"/>
    </location>
</feature>
<name>A0A939PMI4_9ACTN</name>
<evidence type="ECO:0000259" key="2">
    <source>
        <dbReference type="Pfam" id="PF13581"/>
    </source>
</evidence>
<dbReference type="InterPro" id="IPR003594">
    <property type="entry name" value="HATPase_dom"/>
</dbReference>
<dbReference type="Proteomes" id="UP000669179">
    <property type="component" value="Unassembled WGS sequence"/>
</dbReference>